<evidence type="ECO:0000259" key="2">
    <source>
        <dbReference type="Pfam" id="PF07127"/>
    </source>
</evidence>
<gene>
    <name evidence="3" type="ORF">MtrunA17_Chr6g0474431</name>
</gene>
<reference evidence="3" key="1">
    <citation type="journal article" date="2018" name="Nat. Plants">
        <title>Whole-genome landscape of Medicago truncatula symbiotic genes.</title>
        <authorList>
            <person name="Pecrix Y."/>
            <person name="Gamas P."/>
            <person name="Carrere S."/>
        </authorList>
    </citation>
    <scope>NUCLEOTIDE SEQUENCE</scope>
    <source>
        <tissue evidence="3">Leaves</tissue>
    </source>
</reference>
<evidence type="ECO:0000256" key="1">
    <source>
        <dbReference type="SAM" id="SignalP"/>
    </source>
</evidence>
<sequence length="69" mass="7999">MQCRKNMAQYLVFLYALIILLSQFIVEKAEITNIPCVSDESCPQVIKPLVIKCIDKFCEYFMEGEYEGP</sequence>
<name>A0A396HH52_MEDTR</name>
<organism evidence="3">
    <name type="scientific">Medicago truncatula</name>
    <name type="common">Barrel medic</name>
    <name type="synonym">Medicago tribuloides</name>
    <dbReference type="NCBI Taxonomy" id="3880"/>
    <lineage>
        <taxon>Eukaryota</taxon>
        <taxon>Viridiplantae</taxon>
        <taxon>Streptophyta</taxon>
        <taxon>Embryophyta</taxon>
        <taxon>Tracheophyta</taxon>
        <taxon>Spermatophyta</taxon>
        <taxon>Magnoliopsida</taxon>
        <taxon>eudicotyledons</taxon>
        <taxon>Gunneridae</taxon>
        <taxon>Pentapetalae</taxon>
        <taxon>rosids</taxon>
        <taxon>fabids</taxon>
        <taxon>Fabales</taxon>
        <taxon>Fabaceae</taxon>
        <taxon>Papilionoideae</taxon>
        <taxon>50 kb inversion clade</taxon>
        <taxon>NPAAA clade</taxon>
        <taxon>Hologalegina</taxon>
        <taxon>IRL clade</taxon>
        <taxon>Trifolieae</taxon>
        <taxon>Medicago</taxon>
    </lineage>
</organism>
<proteinExistence type="predicted"/>
<dbReference type="InterPro" id="IPR009810">
    <property type="entry name" value="Nodulin_late_dom"/>
</dbReference>
<dbReference type="EMBL" id="PSQE01000006">
    <property type="protein sequence ID" value="RHN51913.1"/>
    <property type="molecule type" value="Genomic_DNA"/>
</dbReference>
<accession>A0A396HH52</accession>
<protein>
    <submittedName>
        <fullName evidence="3">Putative Late nodulin</fullName>
    </submittedName>
</protein>
<dbReference type="AlphaFoldDB" id="A0A396HH52"/>
<dbReference type="Pfam" id="PF07127">
    <property type="entry name" value="Nodulin_late"/>
    <property type="match status" value="1"/>
</dbReference>
<comment type="caution">
    <text evidence="3">The sequence shown here is derived from an EMBL/GenBank/DDBJ whole genome shotgun (WGS) entry which is preliminary data.</text>
</comment>
<dbReference type="Proteomes" id="UP000265566">
    <property type="component" value="Chromosome 6"/>
</dbReference>
<dbReference type="Gramene" id="rna36480">
    <property type="protein sequence ID" value="RHN51913.1"/>
    <property type="gene ID" value="gene36480"/>
</dbReference>
<feature type="domain" description="Late nodulin" evidence="2">
    <location>
        <begin position="7"/>
        <end position="59"/>
    </location>
</feature>
<dbReference type="GO" id="GO:0046872">
    <property type="term" value="F:metal ion binding"/>
    <property type="evidence" value="ECO:0007669"/>
    <property type="project" value="InterPro"/>
</dbReference>
<feature type="signal peptide" evidence="1">
    <location>
        <begin position="1"/>
        <end position="22"/>
    </location>
</feature>
<feature type="chain" id="PRO_5017279751" evidence="1">
    <location>
        <begin position="23"/>
        <end position="69"/>
    </location>
</feature>
<keyword evidence="1" id="KW-0732">Signal</keyword>
<evidence type="ECO:0000313" key="3">
    <source>
        <dbReference type="EMBL" id="RHN51913.1"/>
    </source>
</evidence>